<name>A0A1J5RJF8_9ZZZZ</name>
<organism evidence="1">
    <name type="scientific">mine drainage metagenome</name>
    <dbReference type="NCBI Taxonomy" id="410659"/>
    <lineage>
        <taxon>unclassified sequences</taxon>
        <taxon>metagenomes</taxon>
        <taxon>ecological metagenomes</taxon>
    </lineage>
</organism>
<reference evidence="1" key="1">
    <citation type="submission" date="2016-10" db="EMBL/GenBank/DDBJ databases">
        <title>Sequence of Gallionella enrichment culture.</title>
        <authorList>
            <person name="Poehlein A."/>
            <person name="Muehling M."/>
            <person name="Daniel R."/>
        </authorList>
    </citation>
    <scope>NUCLEOTIDE SEQUENCE</scope>
</reference>
<dbReference type="EMBL" id="MLJW01000240">
    <property type="protein sequence ID" value="OIQ92119.1"/>
    <property type="molecule type" value="Genomic_DNA"/>
</dbReference>
<gene>
    <name evidence="1" type="ORF">GALL_259560</name>
</gene>
<comment type="caution">
    <text evidence="1">The sequence shown here is derived from an EMBL/GenBank/DDBJ whole genome shotgun (WGS) entry which is preliminary data.</text>
</comment>
<evidence type="ECO:0000313" key="1">
    <source>
        <dbReference type="EMBL" id="OIQ92119.1"/>
    </source>
</evidence>
<dbReference type="AlphaFoldDB" id="A0A1J5RJF8"/>
<protein>
    <submittedName>
        <fullName evidence="1">Uncharacterized protein</fullName>
    </submittedName>
</protein>
<accession>A0A1J5RJF8</accession>
<proteinExistence type="predicted"/>
<sequence>MALKAHFQKQMRIARLHGELRRLNALARKHQKRARQMPADVVRLMDLASDRHILDFGAVEKLTVEALEMDAEADRMIARRTEIEIELASLTGLTHADTLKGPDHV</sequence>